<evidence type="ECO:0000313" key="1">
    <source>
        <dbReference type="EMBL" id="MFC6673289.1"/>
    </source>
</evidence>
<keyword evidence="2" id="KW-1185">Reference proteome</keyword>
<dbReference type="Proteomes" id="UP001596422">
    <property type="component" value="Unassembled WGS sequence"/>
</dbReference>
<name>A0ABW2A7K5_9GAMM</name>
<protein>
    <submittedName>
        <fullName evidence="1">Cache domain-containing protein</fullName>
    </submittedName>
</protein>
<dbReference type="Gene3D" id="3.30.450.20">
    <property type="entry name" value="PAS domain"/>
    <property type="match status" value="1"/>
</dbReference>
<comment type="caution">
    <text evidence="1">The sequence shown here is derived from an EMBL/GenBank/DDBJ whole genome shotgun (WGS) entry which is preliminary data.</text>
</comment>
<gene>
    <name evidence="1" type="ORF">ACFQDL_26775</name>
</gene>
<organism evidence="1 2">
    <name type="scientific">Marinobacterium aestuariivivens</name>
    <dbReference type="NCBI Taxonomy" id="1698799"/>
    <lineage>
        <taxon>Bacteria</taxon>
        <taxon>Pseudomonadati</taxon>
        <taxon>Pseudomonadota</taxon>
        <taxon>Gammaproteobacteria</taxon>
        <taxon>Oceanospirillales</taxon>
        <taxon>Oceanospirillaceae</taxon>
        <taxon>Marinobacterium</taxon>
    </lineage>
</organism>
<evidence type="ECO:0000313" key="2">
    <source>
        <dbReference type="Proteomes" id="UP001596422"/>
    </source>
</evidence>
<reference evidence="2" key="1">
    <citation type="journal article" date="2019" name="Int. J. Syst. Evol. Microbiol.">
        <title>The Global Catalogue of Microorganisms (GCM) 10K type strain sequencing project: providing services to taxonomists for standard genome sequencing and annotation.</title>
        <authorList>
            <consortium name="The Broad Institute Genomics Platform"/>
            <consortium name="The Broad Institute Genome Sequencing Center for Infectious Disease"/>
            <person name="Wu L."/>
            <person name="Ma J."/>
        </authorList>
    </citation>
    <scope>NUCLEOTIDE SEQUENCE [LARGE SCALE GENOMIC DNA]</scope>
    <source>
        <strain evidence="2">NBRC 111756</strain>
    </source>
</reference>
<dbReference type="RefSeq" id="WP_379911660.1">
    <property type="nucleotide sequence ID" value="NZ_JBHSWE010000001.1"/>
</dbReference>
<sequence length="209" mass="23070">MTAYFLLVSLPVVVALAGASYMLSAAQLQQMAIDRFEVIADQRQREINRFVADQADIISKIANLDGLRDAVSQLLRQTPGTPAYESAYMAMADRLFRSTFLDYGSAAATDLTELMLLNQTGGQVFFSTNPDHEQRYRLSDEFFRAGRERTYVQPVYPAPDTGLPTLTVATPLTGLDGEPWACWRPMCGYRCWSISSATVPGSAKPANPI</sequence>
<accession>A0ABW2A7K5</accession>
<proteinExistence type="predicted"/>
<dbReference type="EMBL" id="JBHSWE010000001">
    <property type="protein sequence ID" value="MFC6673289.1"/>
    <property type="molecule type" value="Genomic_DNA"/>
</dbReference>